<evidence type="ECO:0000256" key="2">
    <source>
        <dbReference type="ARBA" id="ARBA00022801"/>
    </source>
</evidence>
<dbReference type="SUPFAM" id="SSF54637">
    <property type="entry name" value="Thioesterase/thiol ester dehydrase-isomerase"/>
    <property type="match status" value="1"/>
</dbReference>
<comment type="caution">
    <text evidence="3">The sequence shown here is derived from an EMBL/GenBank/DDBJ whole genome shotgun (WGS) entry which is preliminary data.</text>
</comment>
<dbReference type="InterPro" id="IPR029069">
    <property type="entry name" value="HotDog_dom_sf"/>
</dbReference>
<evidence type="ECO:0000256" key="1">
    <source>
        <dbReference type="ARBA" id="ARBA00005953"/>
    </source>
</evidence>
<dbReference type="InterPro" id="IPR050563">
    <property type="entry name" value="4-hydroxybenzoyl-CoA_TE"/>
</dbReference>
<dbReference type="CDD" id="cd00586">
    <property type="entry name" value="4HBT"/>
    <property type="match status" value="1"/>
</dbReference>
<dbReference type="GO" id="GO:0047617">
    <property type="term" value="F:fatty acyl-CoA hydrolase activity"/>
    <property type="evidence" value="ECO:0007669"/>
    <property type="project" value="TreeGrafter"/>
</dbReference>
<dbReference type="InterPro" id="IPR006684">
    <property type="entry name" value="YbgC/YbaW"/>
</dbReference>
<sequence>MLKVDTTIEVRYQETDQMGVVYHANYLVWFEIGRTKFIEKLGFKYADMEKNNIVSPVIDVQVSFKNPIRYGDQPTIYTWLESYDGLRTVYGYEIVNQHGKVAVTGTTKHVIVKKDNFRPLSLRKAFPEWHEAYMKSLEGNA</sequence>
<reference evidence="3 4" key="1">
    <citation type="submission" date="2019-11" db="EMBL/GenBank/DDBJ databases">
        <authorList>
            <person name="Li X."/>
        </authorList>
    </citation>
    <scope>NUCLEOTIDE SEQUENCE [LARGE SCALE GENOMIC DNA]</scope>
    <source>
        <strain evidence="3 4">L9</strain>
    </source>
</reference>
<evidence type="ECO:0000313" key="4">
    <source>
        <dbReference type="Proteomes" id="UP000469125"/>
    </source>
</evidence>
<dbReference type="PANTHER" id="PTHR31793:SF27">
    <property type="entry name" value="NOVEL THIOESTERASE SUPERFAMILY DOMAIN AND SAPOSIN A-TYPE DOMAIN CONTAINING PROTEIN (0610012H03RIK)"/>
    <property type="match status" value="1"/>
</dbReference>
<dbReference type="Proteomes" id="UP000469125">
    <property type="component" value="Unassembled WGS sequence"/>
</dbReference>
<dbReference type="PIRSF" id="PIRSF003230">
    <property type="entry name" value="YbgC"/>
    <property type="match status" value="1"/>
</dbReference>
<keyword evidence="4" id="KW-1185">Reference proteome</keyword>
<dbReference type="NCBIfam" id="TIGR00051">
    <property type="entry name" value="YbgC/FadM family acyl-CoA thioesterase"/>
    <property type="match status" value="1"/>
</dbReference>
<dbReference type="Pfam" id="PF13279">
    <property type="entry name" value="4HBT_2"/>
    <property type="match status" value="1"/>
</dbReference>
<accession>A0A6N8FR51</accession>
<proteinExistence type="inferred from homology"/>
<organism evidence="3 4">
    <name type="scientific">Ornithinibacillus caprae</name>
    <dbReference type="NCBI Taxonomy" id="2678566"/>
    <lineage>
        <taxon>Bacteria</taxon>
        <taxon>Bacillati</taxon>
        <taxon>Bacillota</taxon>
        <taxon>Bacilli</taxon>
        <taxon>Bacillales</taxon>
        <taxon>Bacillaceae</taxon>
        <taxon>Ornithinibacillus</taxon>
    </lineage>
</organism>
<dbReference type="RefSeq" id="WP_343042457.1">
    <property type="nucleotide sequence ID" value="NZ_WOCA01000026.1"/>
</dbReference>
<name>A0A6N8FR51_9BACI</name>
<dbReference type="EMBL" id="WOCA01000026">
    <property type="protein sequence ID" value="MUK90669.1"/>
    <property type="molecule type" value="Genomic_DNA"/>
</dbReference>
<gene>
    <name evidence="3" type="ORF">GMD78_20140</name>
</gene>
<dbReference type="PANTHER" id="PTHR31793">
    <property type="entry name" value="4-HYDROXYBENZOYL-COA THIOESTERASE FAMILY MEMBER"/>
    <property type="match status" value="1"/>
</dbReference>
<comment type="similarity">
    <text evidence="1">Belongs to the 4-hydroxybenzoyl-CoA thioesterase family.</text>
</comment>
<dbReference type="AlphaFoldDB" id="A0A6N8FR51"/>
<dbReference type="Gene3D" id="3.10.129.10">
    <property type="entry name" value="Hotdog Thioesterase"/>
    <property type="match status" value="1"/>
</dbReference>
<dbReference type="EC" id="3.1.2.-" evidence="3"/>
<evidence type="ECO:0000313" key="3">
    <source>
        <dbReference type="EMBL" id="MUK90669.1"/>
    </source>
</evidence>
<keyword evidence="2 3" id="KW-0378">Hydrolase</keyword>
<protein>
    <submittedName>
        <fullName evidence="3">YbgC/FadM family acyl-CoA thioesterase</fullName>
        <ecNumber evidence="3">3.1.2.-</ecNumber>
    </submittedName>
</protein>